<sequence>SLSFLPTSLPPLSLSPLSPPLSLFSLPPLSLLSPSPHLSERKGTVSDKLEGGCANCCAKYCRMTPMTQALCCTVVVLGITGGVVWMGGSVVGAGNGASACDSQSGGTGGGGGDFASLNIFLTVSSLMWDL</sequence>
<evidence type="ECO:0000313" key="2">
    <source>
        <dbReference type="Proteomes" id="UP001174909"/>
    </source>
</evidence>
<proteinExistence type="predicted"/>
<evidence type="ECO:0000313" key="1">
    <source>
        <dbReference type="EMBL" id="CAI8055356.1"/>
    </source>
</evidence>
<accession>A0AA35TYG9</accession>
<comment type="caution">
    <text evidence="1">The sequence shown here is derived from an EMBL/GenBank/DDBJ whole genome shotgun (WGS) entry which is preliminary data.</text>
</comment>
<gene>
    <name evidence="1" type="ORF">GBAR_LOCUS30231</name>
</gene>
<dbReference type="EMBL" id="CASHTH010004269">
    <property type="protein sequence ID" value="CAI8055356.1"/>
    <property type="molecule type" value="Genomic_DNA"/>
</dbReference>
<dbReference type="Proteomes" id="UP001174909">
    <property type="component" value="Unassembled WGS sequence"/>
</dbReference>
<dbReference type="AlphaFoldDB" id="A0AA35TYG9"/>
<organism evidence="1 2">
    <name type="scientific">Geodia barretti</name>
    <name type="common">Barrett's horny sponge</name>
    <dbReference type="NCBI Taxonomy" id="519541"/>
    <lineage>
        <taxon>Eukaryota</taxon>
        <taxon>Metazoa</taxon>
        <taxon>Porifera</taxon>
        <taxon>Demospongiae</taxon>
        <taxon>Heteroscleromorpha</taxon>
        <taxon>Tetractinellida</taxon>
        <taxon>Astrophorina</taxon>
        <taxon>Geodiidae</taxon>
        <taxon>Geodia</taxon>
    </lineage>
</organism>
<protein>
    <submittedName>
        <fullName evidence="1">Uncharacterized protein</fullName>
    </submittedName>
</protein>
<name>A0AA35TYG9_GEOBA</name>
<keyword evidence="2" id="KW-1185">Reference proteome</keyword>
<reference evidence="1" key="1">
    <citation type="submission" date="2023-03" db="EMBL/GenBank/DDBJ databases">
        <authorList>
            <person name="Steffen K."/>
            <person name="Cardenas P."/>
        </authorList>
    </citation>
    <scope>NUCLEOTIDE SEQUENCE</scope>
</reference>
<feature type="non-terminal residue" evidence="1">
    <location>
        <position position="130"/>
    </location>
</feature>